<reference evidence="2 3" key="1">
    <citation type="submission" date="2016-11" db="EMBL/GenBank/DDBJ databases">
        <title>The macronuclear genome of Stentor coeruleus: a giant cell with tiny introns.</title>
        <authorList>
            <person name="Slabodnick M."/>
            <person name="Ruby J.G."/>
            <person name="Reiff S.B."/>
            <person name="Swart E.C."/>
            <person name="Gosai S."/>
            <person name="Prabakaran S."/>
            <person name="Witkowska E."/>
            <person name="Larue G.E."/>
            <person name="Fisher S."/>
            <person name="Freeman R.M."/>
            <person name="Gunawardena J."/>
            <person name="Chu W."/>
            <person name="Stover N.A."/>
            <person name="Gregory B.D."/>
            <person name="Nowacki M."/>
            <person name="Derisi J."/>
            <person name="Roy S.W."/>
            <person name="Marshall W.F."/>
            <person name="Sood P."/>
        </authorList>
    </citation>
    <scope>NUCLEOTIDE SEQUENCE [LARGE SCALE GENOMIC DNA]</scope>
    <source>
        <strain evidence="2">WM001</strain>
    </source>
</reference>
<comment type="caution">
    <text evidence="2">The sequence shown here is derived from an EMBL/GenBank/DDBJ whole genome shotgun (WGS) entry which is preliminary data.</text>
</comment>
<keyword evidence="3" id="KW-1185">Reference proteome</keyword>
<dbReference type="Proteomes" id="UP000187209">
    <property type="component" value="Unassembled WGS sequence"/>
</dbReference>
<evidence type="ECO:0000313" key="3">
    <source>
        <dbReference type="Proteomes" id="UP000187209"/>
    </source>
</evidence>
<proteinExistence type="predicted"/>
<accession>A0A1R2C1L0</accession>
<organism evidence="2 3">
    <name type="scientific">Stentor coeruleus</name>
    <dbReference type="NCBI Taxonomy" id="5963"/>
    <lineage>
        <taxon>Eukaryota</taxon>
        <taxon>Sar</taxon>
        <taxon>Alveolata</taxon>
        <taxon>Ciliophora</taxon>
        <taxon>Postciliodesmatophora</taxon>
        <taxon>Heterotrichea</taxon>
        <taxon>Heterotrichida</taxon>
        <taxon>Stentoridae</taxon>
        <taxon>Stentor</taxon>
    </lineage>
</organism>
<keyword evidence="1" id="KW-0175">Coiled coil</keyword>
<feature type="coiled-coil region" evidence="1">
    <location>
        <begin position="373"/>
        <end position="439"/>
    </location>
</feature>
<protein>
    <submittedName>
        <fullName evidence="2">Uncharacterized protein</fullName>
    </submittedName>
</protein>
<gene>
    <name evidence="2" type="ORF">SteCoe_16216</name>
</gene>
<dbReference type="AlphaFoldDB" id="A0A1R2C1L0"/>
<dbReference type="EMBL" id="MPUH01000321">
    <property type="protein sequence ID" value="OMJ82943.1"/>
    <property type="molecule type" value="Genomic_DNA"/>
</dbReference>
<name>A0A1R2C1L0_9CILI</name>
<evidence type="ECO:0000256" key="1">
    <source>
        <dbReference type="SAM" id="Coils"/>
    </source>
</evidence>
<feature type="coiled-coil region" evidence="1">
    <location>
        <begin position="145"/>
        <end position="204"/>
    </location>
</feature>
<sequence length="599" mass="70120">MLDKRAYHSVSSCEREVSFDLLIKSRSPLSAFKTESPSISNIPETLENYSSPNDHSRKCSAYSIPLKPSRNDFLCKTRHNSSDISCLNCLRLEKDLEATKIQLGKNTDKMATAEKHVKQYESLLKIKDMRLIEKENSLDNRMIEIEEKSEKIRIGLEEMDEEKNRWDKEYKRQMQEINDCRESLKVQEAELEIKKDHLAQEEAKIYEQFLAIEDLKSVLKSQEETIFQEKKYLQDYYTEKLKAVEELKVHSEQRLKDYDSLYKTPIKTNLDLTLEGIENISFDKLEYTGSIDGIRDCIFSSRKQSKRATKCTCQQDKEIDAKSINDEGKISESEQSFVCSIDWLDFGSKTIITEEIQQHELPKITIPAFQKIIDKYEATLSHLQENLKSKEISYNEEISQFNQQISQQTTQIETLNKKIQILENDNNNLISKIIEAQEKGKLLQVANQELIKKYGENEDLDLEINIEHTGLIGEMVRELEIRLKSVVEKEQALNDREKELVLKENDVRNNAECLQLMYEDYQNDKYELTLDKEELFEMKAAAVELEKKHKERDGLLIIKEKELIKLKEELIEKERLITAKLYKIPMKGFKRLNTHLANI</sequence>
<evidence type="ECO:0000313" key="2">
    <source>
        <dbReference type="EMBL" id="OMJ82943.1"/>
    </source>
</evidence>